<protein>
    <recommendedName>
        <fullName evidence="3">SHS2 domain-containing protein</fullName>
    </recommendedName>
</protein>
<dbReference type="SUPFAM" id="SSF53067">
    <property type="entry name" value="Actin-like ATPase domain"/>
    <property type="match status" value="2"/>
</dbReference>
<dbReference type="STRING" id="1802597.A2Z24_01245"/>
<dbReference type="PIRSF" id="PIRSF019169">
    <property type="entry name" value="PilM"/>
    <property type="match status" value="1"/>
</dbReference>
<dbReference type="PANTHER" id="PTHR32432">
    <property type="entry name" value="CELL DIVISION PROTEIN FTSA-RELATED"/>
    <property type="match status" value="1"/>
</dbReference>
<name>A0A1G1WFJ7_9BACT</name>
<dbReference type="NCBIfam" id="TIGR01175">
    <property type="entry name" value="pilM"/>
    <property type="match status" value="1"/>
</dbReference>
<dbReference type="InterPro" id="IPR043129">
    <property type="entry name" value="ATPase_NBD"/>
</dbReference>
<reference evidence="1 2" key="1">
    <citation type="journal article" date="2016" name="Nat. Commun.">
        <title>Thousands of microbial genomes shed light on interconnected biogeochemical processes in an aquifer system.</title>
        <authorList>
            <person name="Anantharaman K."/>
            <person name="Brown C.T."/>
            <person name="Hug L.A."/>
            <person name="Sharon I."/>
            <person name="Castelle C.J."/>
            <person name="Probst A.J."/>
            <person name="Thomas B.C."/>
            <person name="Singh A."/>
            <person name="Wilkins M.J."/>
            <person name="Karaoz U."/>
            <person name="Brodie E.L."/>
            <person name="Williams K.H."/>
            <person name="Hubbard S.S."/>
            <person name="Banfield J.F."/>
        </authorList>
    </citation>
    <scope>NUCLEOTIDE SEQUENCE [LARGE SCALE GENOMIC DNA]</scope>
</reference>
<evidence type="ECO:0000313" key="2">
    <source>
        <dbReference type="Proteomes" id="UP000177588"/>
    </source>
</evidence>
<dbReference type="InterPro" id="IPR050696">
    <property type="entry name" value="FtsA/MreB"/>
</dbReference>
<dbReference type="Gene3D" id="3.30.420.40">
    <property type="match status" value="2"/>
</dbReference>
<dbReference type="InterPro" id="IPR005883">
    <property type="entry name" value="PilM"/>
</dbReference>
<accession>A0A1G1WFJ7</accession>
<organism evidence="1 2">
    <name type="scientific">Candidatus Woykebacteria bacterium RBG_16_44_10</name>
    <dbReference type="NCBI Taxonomy" id="1802597"/>
    <lineage>
        <taxon>Bacteria</taxon>
        <taxon>Candidatus Woykeibacteriota</taxon>
    </lineage>
</organism>
<dbReference type="CDD" id="cd24049">
    <property type="entry name" value="ASKHA_NBD_PilM"/>
    <property type="match status" value="1"/>
</dbReference>
<gene>
    <name evidence="1" type="ORF">A2Z24_01245</name>
</gene>
<dbReference type="Pfam" id="PF11104">
    <property type="entry name" value="PilM_2"/>
    <property type="match status" value="1"/>
</dbReference>
<dbReference type="EMBL" id="MHCT01000008">
    <property type="protein sequence ID" value="OGY26391.1"/>
    <property type="molecule type" value="Genomic_DNA"/>
</dbReference>
<dbReference type="AlphaFoldDB" id="A0A1G1WFJ7"/>
<sequence>MPALNHFGLDIGSHAIKAVQLTGSLDRPIFVAAGQIESPTSGSDQIPSIENEQALEAIAASIKTLHKEAHFSTDKVIAALPESQIFTRVVELPSLKQSEIKNTIAWEAEQYVPVPMSEVRLDWQVLGNVEGGKVEVLLVAAPIALVESYLKMIRLANLTPISLETEITAVARSLVQRVEGTPSTMVVSIGASTTDLSIVNDGRISFTRSIGTGGQALARGVAQDLGFEIDQATEYMKTYGLDPTSLEGKVMQAIKPIFDVIVNEIRRVLAYYSTKHPNEPVKRIVVTGGTAKLPGLVIYLAEALGLEVQIGNPWEGISLPPQAAKKLVSESTSYAVAVGLALKQSEK</sequence>
<proteinExistence type="predicted"/>
<comment type="caution">
    <text evidence="1">The sequence shown here is derived from an EMBL/GenBank/DDBJ whole genome shotgun (WGS) entry which is preliminary data.</text>
</comment>
<dbReference type="Gene3D" id="3.30.1490.300">
    <property type="match status" value="1"/>
</dbReference>
<evidence type="ECO:0000313" key="1">
    <source>
        <dbReference type="EMBL" id="OGY26391.1"/>
    </source>
</evidence>
<evidence type="ECO:0008006" key="3">
    <source>
        <dbReference type="Google" id="ProtNLM"/>
    </source>
</evidence>
<dbReference type="PANTHER" id="PTHR32432:SF3">
    <property type="entry name" value="ETHANOLAMINE UTILIZATION PROTEIN EUTJ"/>
    <property type="match status" value="1"/>
</dbReference>
<dbReference type="Proteomes" id="UP000177588">
    <property type="component" value="Unassembled WGS sequence"/>
</dbReference>